<keyword evidence="5" id="KW-0479">Metal-binding</keyword>
<comment type="function">
    <text evidence="2">Electron transfer subunit of the terminal reductase during anaerobic growth on various sulfoxide and N-oxide compounds.</text>
</comment>
<proteinExistence type="predicted"/>
<keyword evidence="7" id="KW-0249">Electron transport</keyword>
<feature type="domain" description="4Fe-4S ferredoxin-type" evidence="10">
    <location>
        <begin position="95"/>
        <end position="124"/>
    </location>
</feature>
<keyword evidence="8" id="KW-0408">Iron</keyword>
<dbReference type="SUPFAM" id="SSF54862">
    <property type="entry name" value="4Fe-4S ferredoxins"/>
    <property type="match status" value="1"/>
</dbReference>
<feature type="domain" description="4Fe-4S ferredoxin-type" evidence="10">
    <location>
        <begin position="8"/>
        <end position="38"/>
    </location>
</feature>
<dbReference type="GO" id="GO:0016491">
    <property type="term" value="F:oxidoreductase activity"/>
    <property type="evidence" value="ECO:0007669"/>
    <property type="project" value="UniProtKB-ARBA"/>
</dbReference>
<evidence type="ECO:0000259" key="10">
    <source>
        <dbReference type="PROSITE" id="PS51379"/>
    </source>
</evidence>
<dbReference type="GO" id="GO:0045333">
    <property type="term" value="P:cellular respiration"/>
    <property type="evidence" value="ECO:0007669"/>
    <property type="project" value="UniProtKB-ARBA"/>
</dbReference>
<dbReference type="InterPro" id="IPR014297">
    <property type="entry name" value="DMSO_DmsB"/>
</dbReference>
<evidence type="ECO:0000256" key="7">
    <source>
        <dbReference type="ARBA" id="ARBA00022982"/>
    </source>
</evidence>
<accession>Q1ZA50</accession>
<protein>
    <submittedName>
        <fullName evidence="11">Anaerobic dimethyl sulfoxide reductase subunit B</fullName>
    </submittedName>
</protein>
<dbReference type="OrthoDB" id="9779457at2"/>
<evidence type="ECO:0000256" key="5">
    <source>
        <dbReference type="ARBA" id="ARBA00022723"/>
    </source>
</evidence>
<evidence type="ECO:0000256" key="9">
    <source>
        <dbReference type="ARBA" id="ARBA00023014"/>
    </source>
</evidence>
<keyword evidence="3" id="KW-0813">Transport</keyword>
<dbReference type="InterPro" id="IPR017900">
    <property type="entry name" value="4Fe4S_Fe_S_CS"/>
</dbReference>
<dbReference type="HOGENOM" id="CLU_043374_2_0_6"/>
<name>Q1ZA50_9GAMM</name>
<dbReference type="PROSITE" id="PS00198">
    <property type="entry name" value="4FE4S_FER_1"/>
    <property type="match status" value="1"/>
</dbReference>
<comment type="cofactor">
    <cofactor evidence="1">
        <name>[4Fe-4S] cluster</name>
        <dbReference type="ChEBI" id="CHEBI:49883"/>
    </cofactor>
</comment>
<dbReference type="RefSeq" id="WP_006228944.1">
    <property type="nucleotide sequence ID" value="NZ_CH724134.1"/>
</dbReference>
<evidence type="ECO:0000313" key="12">
    <source>
        <dbReference type="Proteomes" id="UP000003789"/>
    </source>
</evidence>
<dbReference type="GO" id="GO:0051539">
    <property type="term" value="F:4 iron, 4 sulfur cluster binding"/>
    <property type="evidence" value="ECO:0007669"/>
    <property type="project" value="UniProtKB-KW"/>
</dbReference>
<dbReference type="InterPro" id="IPR050954">
    <property type="entry name" value="ET_IronSulfur_Cluster-Binding"/>
</dbReference>
<dbReference type="FunFam" id="3.30.70.20:FF:000003">
    <property type="entry name" value="Dimethyl sulfoxide reductase subunit B"/>
    <property type="match status" value="1"/>
</dbReference>
<dbReference type="EMBL" id="AAPH01000001">
    <property type="protein sequence ID" value="EAS45642.1"/>
    <property type="molecule type" value="Genomic_DNA"/>
</dbReference>
<evidence type="ECO:0000313" key="11">
    <source>
        <dbReference type="EMBL" id="EAS45642.1"/>
    </source>
</evidence>
<dbReference type="AlphaFoldDB" id="Q1ZA50"/>
<dbReference type="PANTHER" id="PTHR43177">
    <property type="entry name" value="PROTEIN NRFC"/>
    <property type="match status" value="1"/>
</dbReference>
<organism evidence="11 12">
    <name type="scientific">Photobacterium profundum 3TCK</name>
    <dbReference type="NCBI Taxonomy" id="314280"/>
    <lineage>
        <taxon>Bacteria</taxon>
        <taxon>Pseudomonadati</taxon>
        <taxon>Pseudomonadota</taxon>
        <taxon>Gammaproteobacteria</taxon>
        <taxon>Vibrionales</taxon>
        <taxon>Vibrionaceae</taxon>
        <taxon>Photobacterium</taxon>
    </lineage>
</organism>
<dbReference type="NCBIfam" id="TIGR02951">
    <property type="entry name" value="DMSO_dmsB"/>
    <property type="match status" value="1"/>
</dbReference>
<evidence type="ECO:0000256" key="3">
    <source>
        <dbReference type="ARBA" id="ARBA00022448"/>
    </source>
</evidence>
<evidence type="ECO:0000256" key="4">
    <source>
        <dbReference type="ARBA" id="ARBA00022485"/>
    </source>
</evidence>
<sequence>MVVPDTQYGFFIDTSRCTGCKTCQVSCKDKNELPAGSSFRRVYEYVGGEWAKDTNGTWTQNVFGYYVSISCNHCADPACTKACPSGAMHKRKKDGLVVVNEDVCVGCRYCEMACPYGAPQFNKEKGHMTKCDGCFDLLEQGKPPTCVASCPLRAIEFGSIEELRKTHGNIAEIAPLPKSSLTSPSLVIKLNKNAKPSGDTTGQVINIKEV</sequence>
<dbReference type="CDD" id="cd16371">
    <property type="entry name" value="DMSOR_beta_like"/>
    <property type="match status" value="1"/>
</dbReference>
<keyword evidence="9" id="KW-0411">Iron-sulfur</keyword>
<comment type="caution">
    <text evidence="11">The sequence shown here is derived from an EMBL/GenBank/DDBJ whole genome shotgun (WGS) entry which is preliminary data.</text>
</comment>
<feature type="domain" description="4Fe-4S ferredoxin-type" evidence="10">
    <location>
        <begin position="63"/>
        <end position="93"/>
    </location>
</feature>
<dbReference type="PANTHER" id="PTHR43177:SF5">
    <property type="entry name" value="ANAEROBIC DIMETHYL SULFOXIDE REDUCTASE CHAIN B-RELATED"/>
    <property type="match status" value="1"/>
</dbReference>
<gene>
    <name evidence="11" type="ORF">P3TCK_04676</name>
</gene>
<dbReference type="PROSITE" id="PS51379">
    <property type="entry name" value="4FE4S_FER_2"/>
    <property type="match status" value="3"/>
</dbReference>
<evidence type="ECO:0000256" key="8">
    <source>
        <dbReference type="ARBA" id="ARBA00023004"/>
    </source>
</evidence>
<dbReference type="Pfam" id="PF12797">
    <property type="entry name" value="Fer4_2"/>
    <property type="match status" value="1"/>
</dbReference>
<reference evidence="11 12" key="1">
    <citation type="submission" date="2006-03" db="EMBL/GenBank/DDBJ databases">
        <authorList>
            <person name="Bartlett D.H."/>
            <person name="Valle G."/>
            <person name="Lauro F.M."/>
            <person name="Vezzi A."/>
            <person name="Simonato F."/>
            <person name="Eloe E."/>
            <person name="Vitulo N."/>
            <person name="Stratton T.K."/>
            <person name="D'angelo M."/>
            <person name="Ferriera S."/>
            <person name="Johnson J."/>
            <person name="Kravitz S."/>
            <person name="Beeson K."/>
            <person name="Sutton G."/>
            <person name="Rogers Y."/>
            <person name="Friedman R."/>
            <person name="Frazier M."/>
            <person name="Venter J.C."/>
        </authorList>
    </citation>
    <scope>NUCLEOTIDE SEQUENCE [LARGE SCALE GENOMIC DNA]</scope>
    <source>
        <strain evidence="11 12">3TCK</strain>
    </source>
</reference>
<keyword evidence="4" id="KW-0004">4Fe-4S</keyword>
<dbReference type="GO" id="GO:0046872">
    <property type="term" value="F:metal ion binding"/>
    <property type="evidence" value="ECO:0007669"/>
    <property type="project" value="UniProtKB-KW"/>
</dbReference>
<evidence type="ECO:0000256" key="1">
    <source>
        <dbReference type="ARBA" id="ARBA00001966"/>
    </source>
</evidence>
<evidence type="ECO:0000256" key="6">
    <source>
        <dbReference type="ARBA" id="ARBA00022737"/>
    </source>
</evidence>
<keyword evidence="6" id="KW-0677">Repeat</keyword>
<dbReference type="Pfam" id="PF13247">
    <property type="entry name" value="Fer4_11"/>
    <property type="match status" value="1"/>
</dbReference>
<dbReference type="Proteomes" id="UP000003789">
    <property type="component" value="Unassembled WGS sequence"/>
</dbReference>
<dbReference type="Gene3D" id="3.30.70.20">
    <property type="match status" value="2"/>
</dbReference>
<evidence type="ECO:0000256" key="2">
    <source>
        <dbReference type="ARBA" id="ARBA00003584"/>
    </source>
</evidence>
<dbReference type="InterPro" id="IPR017896">
    <property type="entry name" value="4Fe4S_Fe-S-bd"/>
</dbReference>